<evidence type="ECO:0000256" key="2">
    <source>
        <dbReference type="ARBA" id="ARBA00023043"/>
    </source>
</evidence>
<feature type="non-terminal residue" evidence="7">
    <location>
        <position position="126"/>
    </location>
</feature>
<protein>
    <recommendedName>
        <fullName evidence="5">Transcription factor MBP1</fullName>
    </recommendedName>
</protein>
<dbReference type="OrthoDB" id="6718656at2759"/>
<dbReference type="STRING" id="1245528.M3HHN3"/>
<dbReference type="Proteomes" id="UP000011777">
    <property type="component" value="Unassembled WGS sequence"/>
</dbReference>
<keyword evidence="3" id="KW-0238">DNA-binding</keyword>
<dbReference type="Pfam" id="PF04383">
    <property type="entry name" value="KilA-N"/>
    <property type="match status" value="1"/>
</dbReference>
<dbReference type="InterPro" id="IPR051642">
    <property type="entry name" value="SWI6-like"/>
</dbReference>
<dbReference type="InterPro" id="IPR036887">
    <property type="entry name" value="HTH_APSES_sf"/>
</dbReference>
<dbReference type="EMBL" id="AOGT01001866">
    <property type="protein sequence ID" value="EMG46822.1"/>
    <property type="molecule type" value="Genomic_DNA"/>
</dbReference>
<comment type="caution">
    <text evidence="7">The sequence shown here is derived from an EMBL/GenBank/DDBJ whole genome shotgun (WGS) entry which is preliminary data.</text>
</comment>
<dbReference type="FunFam" id="3.10.260.10:FF:000004">
    <property type="entry name" value="Transcription factor MBP1"/>
    <property type="match status" value="1"/>
</dbReference>
<name>M3HHN3_CANMX</name>
<keyword evidence="1" id="KW-0677">Repeat</keyword>
<dbReference type="InterPro" id="IPR003163">
    <property type="entry name" value="Tscrpt_reg_HTH_APSES-type"/>
</dbReference>
<dbReference type="GO" id="GO:0033309">
    <property type="term" value="C:SBF transcription complex"/>
    <property type="evidence" value="ECO:0007669"/>
    <property type="project" value="TreeGrafter"/>
</dbReference>
<gene>
    <name evidence="7" type="ORF">G210_2921</name>
</gene>
<evidence type="ECO:0000313" key="7">
    <source>
        <dbReference type="EMBL" id="EMG46822.1"/>
    </source>
</evidence>
<dbReference type="eggNOG" id="ENOG502QUTG">
    <property type="taxonomic scope" value="Eukaryota"/>
</dbReference>
<evidence type="ECO:0000256" key="1">
    <source>
        <dbReference type="ARBA" id="ARBA00022737"/>
    </source>
</evidence>
<dbReference type="InterPro" id="IPR018004">
    <property type="entry name" value="KilA/APSES_HTH"/>
</dbReference>
<keyword evidence="2" id="KW-0040">ANK repeat</keyword>
<evidence type="ECO:0000259" key="6">
    <source>
        <dbReference type="PROSITE" id="PS51299"/>
    </source>
</evidence>
<accession>M3HHN3</accession>
<reference evidence="7 8" key="1">
    <citation type="submission" date="2013-02" db="EMBL/GenBank/DDBJ databases">
        <title>Genome sequence of Candida maltosa Xu316, a potential industrial strain for xylitol and ethanol production.</title>
        <authorList>
            <person name="Yu J."/>
            <person name="Wang Q."/>
            <person name="Geng X."/>
            <person name="Bao W."/>
            <person name="He P."/>
            <person name="Cai J."/>
        </authorList>
    </citation>
    <scope>NUCLEOTIDE SEQUENCE [LARGE SCALE GENOMIC DNA]</scope>
    <source>
        <strain evidence="8">Xu316</strain>
    </source>
</reference>
<dbReference type="PANTHER" id="PTHR43828">
    <property type="entry name" value="ASPARAGINASE"/>
    <property type="match status" value="1"/>
</dbReference>
<dbReference type="SUPFAM" id="SSF54616">
    <property type="entry name" value="DNA-binding domain of Mlu1-box binding protein MBP1"/>
    <property type="match status" value="1"/>
</dbReference>
<dbReference type="PROSITE" id="PS51299">
    <property type="entry name" value="HTH_APSES"/>
    <property type="match status" value="1"/>
</dbReference>
<evidence type="ECO:0000256" key="5">
    <source>
        <dbReference type="ARBA" id="ARBA00073969"/>
    </source>
</evidence>
<dbReference type="PANTHER" id="PTHR43828:SF7">
    <property type="entry name" value="REGULATORY PROTEIN SWI4"/>
    <property type="match status" value="1"/>
</dbReference>
<proteinExistence type="predicted"/>
<dbReference type="GO" id="GO:0030907">
    <property type="term" value="C:MBF transcription complex"/>
    <property type="evidence" value="ECO:0007669"/>
    <property type="project" value="TreeGrafter"/>
</dbReference>
<feature type="domain" description="HTH APSES-type" evidence="6">
    <location>
        <begin position="7"/>
        <end position="114"/>
    </location>
</feature>
<dbReference type="OMA" id="YECIMND"/>
<evidence type="ECO:0000313" key="8">
    <source>
        <dbReference type="Proteomes" id="UP000011777"/>
    </source>
</evidence>
<keyword evidence="8" id="KW-1185">Reference proteome</keyword>
<evidence type="ECO:0000256" key="3">
    <source>
        <dbReference type="ARBA" id="ARBA00023125"/>
    </source>
</evidence>
<comment type="function">
    <text evidence="4">Binds to MCB elements (Mlu I cell cycle box) found in the promoter of most DNA synthesis genes. Transcriptional activation by MBF has an important role in the transition from G1 to S phase. It may have a dual role in that it behaves as an activator of transcription at the G1-S boundary and as a repressor during other stages of the cell cycle.</text>
</comment>
<dbReference type="Gene3D" id="3.10.260.10">
    <property type="entry name" value="Transcription regulator HTH, APSES-type DNA-binding domain"/>
    <property type="match status" value="1"/>
</dbReference>
<evidence type="ECO:0000256" key="4">
    <source>
        <dbReference type="ARBA" id="ARBA00054211"/>
    </source>
</evidence>
<organism evidence="7 8">
    <name type="scientific">Candida maltosa (strain Xu316)</name>
    <name type="common">Yeast</name>
    <dbReference type="NCBI Taxonomy" id="1245528"/>
    <lineage>
        <taxon>Eukaryota</taxon>
        <taxon>Fungi</taxon>
        <taxon>Dikarya</taxon>
        <taxon>Ascomycota</taxon>
        <taxon>Saccharomycotina</taxon>
        <taxon>Pichiomycetes</taxon>
        <taxon>Debaryomycetaceae</taxon>
        <taxon>Candida/Lodderomyces clade</taxon>
        <taxon>Candida</taxon>
    </lineage>
</organism>
<dbReference type="GO" id="GO:0003677">
    <property type="term" value="F:DNA binding"/>
    <property type="evidence" value="ECO:0007669"/>
    <property type="project" value="UniProtKB-KW"/>
</dbReference>
<sequence>MSENPPVFRATYSNTAVYECIMNDSPIMRRCKDDWVNATQILKCCNFPKAKRTKILEKGVQQGLHEKVQGGFGRFQGTWIPLDDARKLAETYGLTKELAPVLFLDFEDPDLVIPEKVKPAPKEPVG</sequence>
<dbReference type="GO" id="GO:0001228">
    <property type="term" value="F:DNA-binding transcription activator activity, RNA polymerase II-specific"/>
    <property type="evidence" value="ECO:0007669"/>
    <property type="project" value="UniProtKB-ARBA"/>
</dbReference>
<dbReference type="AlphaFoldDB" id="M3HHN3"/>
<dbReference type="SMART" id="SM01252">
    <property type="entry name" value="KilA-N"/>
    <property type="match status" value="1"/>
</dbReference>
<dbReference type="HOGENOM" id="CLU_162393_0_0_1"/>